<dbReference type="InterPro" id="IPR001647">
    <property type="entry name" value="HTH_TetR"/>
</dbReference>
<dbReference type="GO" id="GO:0003677">
    <property type="term" value="F:DNA binding"/>
    <property type="evidence" value="ECO:0007669"/>
    <property type="project" value="UniProtKB-UniRule"/>
</dbReference>
<evidence type="ECO:0000256" key="2">
    <source>
        <dbReference type="PROSITE-ProRule" id="PRU00335"/>
    </source>
</evidence>
<dbReference type="PRINTS" id="PR00455">
    <property type="entry name" value="HTHTETR"/>
</dbReference>
<dbReference type="AlphaFoldDB" id="A0A849AFQ8"/>
<dbReference type="PROSITE" id="PS50977">
    <property type="entry name" value="HTH_TETR_2"/>
    <property type="match status" value="1"/>
</dbReference>
<dbReference type="Pfam" id="PF00440">
    <property type="entry name" value="TetR_N"/>
    <property type="match status" value="1"/>
</dbReference>
<dbReference type="SUPFAM" id="SSF46689">
    <property type="entry name" value="Homeodomain-like"/>
    <property type="match status" value="1"/>
</dbReference>
<organism evidence="4 5">
    <name type="scientific">Flexivirga aerilata</name>
    <dbReference type="NCBI Taxonomy" id="1656889"/>
    <lineage>
        <taxon>Bacteria</taxon>
        <taxon>Bacillati</taxon>
        <taxon>Actinomycetota</taxon>
        <taxon>Actinomycetes</taxon>
        <taxon>Micrococcales</taxon>
        <taxon>Dermacoccaceae</taxon>
        <taxon>Flexivirga</taxon>
    </lineage>
</organism>
<dbReference type="Gene3D" id="1.10.357.10">
    <property type="entry name" value="Tetracycline Repressor, domain 2"/>
    <property type="match status" value="1"/>
</dbReference>
<feature type="domain" description="HTH tetR-type" evidence="3">
    <location>
        <begin position="10"/>
        <end position="70"/>
    </location>
</feature>
<evidence type="ECO:0000313" key="5">
    <source>
        <dbReference type="Proteomes" id="UP000557772"/>
    </source>
</evidence>
<reference evidence="4 5" key="1">
    <citation type="submission" date="2020-05" db="EMBL/GenBank/DDBJ databases">
        <title>Flexivirga sp. ID2601S isolated from air conditioner.</title>
        <authorList>
            <person name="Kim D.H."/>
        </authorList>
    </citation>
    <scope>NUCLEOTIDE SEQUENCE [LARGE SCALE GENOMIC DNA]</scope>
    <source>
        <strain evidence="4 5">ID2601S</strain>
    </source>
</reference>
<evidence type="ECO:0000256" key="1">
    <source>
        <dbReference type="ARBA" id="ARBA00023125"/>
    </source>
</evidence>
<dbReference type="InterPro" id="IPR009057">
    <property type="entry name" value="Homeodomain-like_sf"/>
</dbReference>
<accession>A0A849AFQ8</accession>
<dbReference type="EMBL" id="JABENB010000001">
    <property type="protein sequence ID" value="NNG38416.1"/>
    <property type="molecule type" value="Genomic_DNA"/>
</dbReference>
<evidence type="ECO:0000313" key="4">
    <source>
        <dbReference type="EMBL" id="NNG38416.1"/>
    </source>
</evidence>
<dbReference type="RefSeq" id="WP_171152108.1">
    <property type="nucleotide sequence ID" value="NZ_JABENB010000001.1"/>
</dbReference>
<dbReference type="Proteomes" id="UP000557772">
    <property type="component" value="Unassembled WGS sequence"/>
</dbReference>
<keyword evidence="5" id="KW-1185">Reference proteome</keyword>
<evidence type="ECO:0000259" key="3">
    <source>
        <dbReference type="PROSITE" id="PS50977"/>
    </source>
</evidence>
<comment type="caution">
    <text evidence="4">The sequence shown here is derived from an EMBL/GenBank/DDBJ whole genome shotgun (WGS) entry which is preliminary data.</text>
</comment>
<proteinExistence type="predicted"/>
<name>A0A849AFQ8_9MICO</name>
<feature type="DNA-binding region" description="H-T-H motif" evidence="2">
    <location>
        <begin position="33"/>
        <end position="52"/>
    </location>
</feature>
<sequence>MIDGRRARSARTRAALIDAALELIVREGAGSVTQRKVAAAAGTSLASTTYHFRTAEDLVIAAFEESARRTSDQLETMAENVVSGRSDLIDAAMAFAARAPYGVDFPSDAIPQLVAAAAHNPRLRAVSESYFAGMAQLFAPWTTPPDAGSTVAHALTGLLLHELERGEHRPTAAFRTDVTRLFDAFGITERVADAARRSRAAAE</sequence>
<keyword evidence="1 2" id="KW-0238">DNA-binding</keyword>
<gene>
    <name evidence="4" type="ORF">HJ588_03885</name>
</gene>
<protein>
    <submittedName>
        <fullName evidence="4">TetR family transcriptional regulator</fullName>
    </submittedName>
</protein>